<dbReference type="PANTHER" id="PTHR40074:SF2">
    <property type="entry name" value="O-ACETYLTRANSFERASE WECH"/>
    <property type="match status" value="1"/>
</dbReference>
<keyword evidence="4 7" id="KW-0812">Transmembrane</keyword>
<dbReference type="PANTHER" id="PTHR40074">
    <property type="entry name" value="O-ACETYLTRANSFERASE WECH"/>
    <property type="match status" value="1"/>
</dbReference>
<evidence type="ECO:0000256" key="2">
    <source>
        <dbReference type="ARBA" id="ARBA00007400"/>
    </source>
</evidence>
<feature type="domain" description="Acyltransferase 3" evidence="8">
    <location>
        <begin position="29"/>
        <end position="348"/>
    </location>
</feature>
<protein>
    <submittedName>
        <fullName evidence="9">Acyltransferase</fullName>
    </submittedName>
</protein>
<feature type="transmembrane region" description="Helical" evidence="7">
    <location>
        <begin position="27"/>
        <end position="46"/>
    </location>
</feature>
<keyword evidence="3" id="KW-1003">Cell membrane</keyword>
<keyword evidence="9" id="KW-0808">Transferase</keyword>
<feature type="transmembrane region" description="Helical" evidence="7">
    <location>
        <begin position="135"/>
        <end position="155"/>
    </location>
</feature>
<keyword evidence="6 7" id="KW-0472">Membrane</keyword>
<feature type="transmembrane region" description="Helical" evidence="7">
    <location>
        <begin position="104"/>
        <end position="123"/>
    </location>
</feature>
<comment type="similarity">
    <text evidence="2">Belongs to the acyltransferase 3 family.</text>
</comment>
<dbReference type="EMBL" id="JACOPO010000001">
    <property type="protein sequence ID" value="MBC5721470.1"/>
    <property type="molecule type" value="Genomic_DNA"/>
</dbReference>
<dbReference type="GO" id="GO:0009246">
    <property type="term" value="P:enterobacterial common antigen biosynthetic process"/>
    <property type="evidence" value="ECO:0007669"/>
    <property type="project" value="TreeGrafter"/>
</dbReference>
<feature type="transmembrane region" description="Helical" evidence="7">
    <location>
        <begin position="200"/>
        <end position="220"/>
    </location>
</feature>
<evidence type="ECO:0000256" key="3">
    <source>
        <dbReference type="ARBA" id="ARBA00022475"/>
    </source>
</evidence>
<keyword evidence="10" id="KW-1185">Reference proteome</keyword>
<evidence type="ECO:0000256" key="7">
    <source>
        <dbReference type="SAM" id="Phobius"/>
    </source>
</evidence>
<evidence type="ECO:0000313" key="10">
    <source>
        <dbReference type="Proteomes" id="UP000628736"/>
    </source>
</evidence>
<dbReference type="Pfam" id="PF01757">
    <property type="entry name" value="Acyl_transf_3"/>
    <property type="match status" value="1"/>
</dbReference>
<name>A0A8J6J6K6_9FIRM</name>
<sequence length="360" mass="40882">MSALHNTAHPSVGLERPPSRLPVLDDFNALCCLLVIMIHVMSLGITDADPTSWQGAVVFVPWLLSRCAVPGFLFSGGMKMGLELARDTLSPYGPYILRRAKKVYFPYLFWTLFYYLCFLPIGYVRGSLAELGNYLWFGSLSAQFYYVLVVMQLYLLRPLWRQLVRRVGWLAGCAGALVVMLAALWLQGAAARALPWFAPYQGKLFITYLFYWVAGLYAGYLRPERPAPARRLWAILGSGLVVLTYLGLCYLEFSAGVVFFNLELMKPLSNLLSIYLLMELCAALKNCGPLLRRFLNWLYQASLFVFFVHCLVLTYATAILQKLGVHSLSLLLIGRLVAAYLGSFLLYWLWNRLRQTIHPR</sequence>
<feature type="transmembrane region" description="Helical" evidence="7">
    <location>
        <begin position="232"/>
        <end position="262"/>
    </location>
</feature>
<proteinExistence type="inferred from homology"/>
<feature type="transmembrane region" description="Helical" evidence="7">
    <location>
        <begin position="268"/>
        <end position="285"/>
    </location>
</feature>
<dbReference type="InterPro" id="IPR002656">
    <property type="entry name" value="Acyl_transf_3_dom"/>
</dbReference>
<dbReference type="Proteomes" id="UP000628736">
    <property type="component" value="Unassembled WGS sequence"/>
</dbReference>
<feature type="transmembrane region" description="Helical" evidence="7">
    <location>
        <begin position="328"/>
        <end position="350"/>
    </location>
</feature>
<dbReference type="GO" id="GO:0005886">
    <property type="term" value="C:plasma membrane"/>
    <property type="evidence" value="ECO:0007669"/>
    <property type="project" value="UniProtKB-SubCell"/>
</dbReference>
<gene>
    <name evidence="9" type="ORF">H8S11_01335</name>
</gene>
<feature type="transmembrane region" description="Helical" evidence="7">
    <location>
        <begin position="297"/>
        <end position="316"/>
    </location>
</feature>
<accession>A0A8J6J6K6</accession>
<feature type="transmembrane region" description="Helical" evidence="7">
    <location>
        <begin position="52"/>
        <end position="74"/>
    </location>
</feature>
<evidence type="ECO:0000256" key="6">
    <source>
        <dbReference type="ARBA" id="ARBA00023136"/>
    </source>
</evidence>
<dbReference type="GO" id="GO:0016413">
    <property type="term" value="F:O-acetyltransferase activity"/>
    <property type="evidence" value="ECO:0007669"/>
    <property type="project" value="TreeGrafter"/>
</dbReference>
<keyword evidence="9" id="KW-0012">Acyltransferase</keyword>
<evidence type="ECO:0000313" key="9">
    <source>
        <dbReference type="EMBL" id="MBC5721470.1"/>
    </source>
</evidence>
<comment type="caution">
    <text evidence="9">The sequence shown here is derived from an EMBL/GenBank/DDBJ whole genome shotgun (WGS) entry which is preliminary data.</text>
</comment>
<evidence type="ECO:0000256" key="4">
    <source>
        <dbReference type="ARBA" id="ARBA00022692"/>
    </source>
</evidence>
<dbReference type="AlphaFoldDB" id="A0A8J6J6K6"/>
<evidence type="ECO:0000256" key="1">
    <source>
        <dbReference type="ARBA" id="ARBA00004651"/>
    </source>
</evidence>
<evidence type="ECO:0000259" key="8">
    <source>
        <dbReference type="Pfam" id="PF01757"/>
    </source>
</evidence>
<keyword evidence="5 7" id="KW-1133">Transmembrane helix</keyword>
<organism evidence="9 10">
    <name type="scientific">Flintibacter hominis</name>
    <dbReference type="NCBI Taxonomy" id="2763048"/>
    <lineage>
        <taxon>Bacteria</taxon>
        <taxon>Bacillati</taxon>
        <taxon>Bacillota</taxon>
        <taxon>Clostridia</taxon>
        <taxon>Eubacteriales</taxon>
        <taxon>Flintibacter</taxon>
    </lineage>
</organism>
<reference evidence="9" key="1">
    <citation type="submission" date="2020-08" db="EMBL/GenBank/DDBJ databases">
        <title>Genome public.</title>
        <authorList>
            <person name="Liu C."/>
            <person name="Sun Q."/>
        </authorList>
    </citation>
    <scope>NUCLEOTIDE SEQUENCE</scope>
    <source>
        <strain evidence="9">NSJ-23</strain>
    </source>
</reference>
<comment type="subcellular location">
    <subcellularLocation>
        <location evidence="1">Cell membrane</location>
        <topology evidence="1">Multi-pass membrane protein</topology>
    </subcellularLocation>
</comment>
<dbReference type="RefSeq" id="WP_186851922.1">
    <property type="nucleotide sequence ID" value="NZ_JACOPO010000001.1"/>
</dbReference>
<feature type="transmembrane region" description="Helical" evidence="7">
    <location>
        <begin position="167"/>
        <end position="188"/>
    </location>
</feature>
<evidence type="ECO:0000256" key="5">
    <source>
        <dbReference type="ARBA" id="ARBA00022989"/>
    </source>
</evidence>